<organism evidence="1 2">
    <name type="scientific">Stylosanthes scabra</name>
    <dbReference type="NCBI Taxonomy" id="79078"/>
    <lineage>
        <taxon>Eukaryota</taxon>
        <taxon>Viridiplantae</taxon>
        <taxon>Streptophyta</taxon>
        <taxon>Embryophyta</taxon>
        <taxon>Tracheophyta</taxon>
        <taxon>Spermatophyta</taxon>
        <taxon>Magnoliopsida</taxon>
        <taxon>eudicotyledons</taxon>
        <taxon>Gunneridae</taxon>
        <taxon>Pentapetalae</taxon>
        <taxon>rosids</taxon>
        <taxon>fabids</taxon>
        <taxon>Fabales</taxon>
        <taxon>Fabaceae</taxon>
        <taxon>Papilionoideae</taxon>
        <taxon>50 kb inversion clade</taxon>
        <taxon>dalbergioids sensu lato</taxon>
        <taxon>Dalbergieae</taxon>
        <taxon>Pterocarpus clade</taxon>
        <taxon>Stylosanthes</taxon>
    </lineage>
</organism>
<comment type="caution">
    <text evidence="1">The sequence shown here is derived from an EMBL/GenBank/DDBJ whole genome shotgun (WGS) entry which is preliminary data.</text>
</comment>
<accession>A0ABU6QMI7</accession>
<keyword evidence="2" id="KW-1185">Reference proteome</keyword>
<evidence type="ECO:0000313" key="1">
    <source>
        <dbReference type="EMBL" id="MED6112369.1"/>
    </source>
</evidence>
<dbReference type="Proteomes" id="UP001341840">
    <property type="component" value="Unassembled WGS sequence"/>
</dbReference>
<proteinExistence type="predicted"/>
<name>A0ABU6QMI7_9FABA</name>
<reference evidence="1 2" key="1">
    <citation type="journal article" date="2023" name="Plants (Basel)">
        <title>Bridging the Gap: Combining Genomics and Transcriptomics Approaches to Understand Stylosanthes scabra, an Orphan Legume from the Brazilian Caatinga.</title>
        <authorList>
            <person name="Ferreira-Neto J.R.C."/>
            <person name="da Silva M.D."/>
            <person name="Binneck E."/>
            <person name="de Melo N.F."/>
            <person name="da Silva R.H."/>
            <person name="de Melo A.L.T.M."/>
            <person name="Pandolfi V."/>
            <person name="Bustamante F.O."/>
            <person name="Brasileiro-Vidal A.C."/>
            <person name="Benko-Iseppon A.M."/>
        </authorList>
    </citation>
    <scope>NUCLEOTIDE SEQUENCE [LARGE SCALE GENOMIC DNA]</scope>
    <source>
        <tissue evidence="1">Leaves</tissue>
    </source>
</reference>
<protein>
    <submittedName>
        <fullName evidence="1">Uncharacterized protein</fullName>
    </submittedName>
</protein>
<gene>
    <name evidence="1" type="ORF">PIB30_061079</name>
</gene>
<dbReference type="EMBL" id="JASCZI010000549">
    <property type="protein sequence ID" value="MED6112369.1"/>
    <property type="molecule type" value="Genomic_DNA"/>
</dbReference>
<sequence>MLAHSFLLLQSIVEKIVKHGKKKKLQNNKRFQKAPLELNISSNQVPSELPLELNISSNEPPLEFNISSNQTNTTPFEDDPFLMECLAIESDKEQSTGFVSFLNSVQQYHPN</sequence>
<evidence type="ECO:0000313" key="2">
    <source>
        <dbReference type="Proteomes" id="UP001341840"/>
    </source>
</evidence>